<dbReference type="Gene3D" id="3.40.50.450">
    <property type="match status" value="1"/>
</dbReference>
<reference evidence="1" key="1">
    <citation type="journal article" date="2015" name="Nature">
        <title>Complex archaea that bridge the gap between prokaryotes and eukaryotes.</title>
        <authorList>
            <person name="Spang A."/>
            <person name="Saw J.H."/>
            <person name="Jorgensen S.L."/>
            <person name="Zaremba-Niedzwiedzka K."/>
            <person name="Martijn J."/>
            <person name="Lind A.E."/>
            <person name="van Eijk R."/>
            <person name="Schleper C."/>
            <person name="Guy L."/>
            <person name="Ettema T.J."/>
        </authorList>
    </citation>
    <scope>NUCLEOTIDE SEQUENCE</scope>
</reference>
<dbReference type="EMBL" id="LAZR01042687">
    <property type="protein sequence ID" value="KKL08933.1"/>
    <property type="molecule type" value="Genomic_DNA"/>
</dbReference>
<evidence type="ECO:0008006" key="2">
    <source>
        <dbReference type="Google" id="ProtNLM"/>
    </source>
</evidence>
<protein>
    <recommendedName>
        <fullName evidence="2">Nucleoside 2-deoxyribosyltransferase</fullName>
    </recommendedName>
</protein>
<feature type="non-terminal residue" evidence="1">
    <location>
        <position position="1"/>
    </location>
</feature>
<proteinExistence type="predicted"/>
<organism evidence="1">
    <name type="scientific">marine sediment metagenome</name>
    <dbReference type="NCBI Taxonomy" id="412755"/>
    <lineage>
        <taxon>unclassified sequences</taxon>
        <taxon>metagenomes</taxon>
        <taxon>ecological metagenomes</taxon>
    </lineage>
</organism>
<dbReference type="AlphaFoldDB" id="A0A0F9DA63"/>
<name>A0A0F9DA63_9ZZZZ</name>
<gene>
    <name evidence="1" type="ORF">LCGC14_2570930</name>
</gene>
<accession>A0A0F9DA63</accession>
<dbReference type="InterPro" id="IPR007710">
    <property type="entry name" value="Nucleoside_deoxyribTrfase"/>
</dbReference>
<dbReference type="SUPFAM" id="SSF52309">
    <property type="entry name" value="N-(deoxy)ribosyltransferase-like"/>
    <property type="match status" value="1"/>
</dbReference>
<evidence type="ECO:0000313" key="1">
    <source>
        <dbReference type="EMBL" id="KKL08933.1"/>
    </source>
</evidence>
<dbReference type="Pfam" id="PF05014">
    <property type="entry name" value="Nuc_deoxyrib_tr"/>
    <property type="match status" value="1"/>
</dbReference>
<sequence>RIAEARLGGYGIIAVSPLRAKEFLRTEGKIVTSYEYNPLSSEKGMITRDRYDVMNCDLVLANFLGAEKASCGTPVEFGWADAFGKPVVMVMEPEDNPFDHPMMRDIAGYRTETLEDAISVIRAILLPGDSL</sequence>
<comment type="caution">
    <text evidence="1">The sequence shown here is derived from an EMBL/GenBank/DDBJ whole genome shotgun (WGS) entry which is preliminary data.</text>
</comment>